<feature type="domain" description="Acyl-CoA dehydrogenase/oxidase C-terminal" evidence="7">
    <location>
        <begin position="229"/>
        <end position="377"/>
    </location>
</feature>
<dbReference type="SUPFAM" id="SSF56645">
    <property type="entry name" value="Acyl-CoA dehydrogenase NM domain-like"/>
    <property type="match status" value="1"/>
</dbReference>
<dbReference type="PANTHER" id="PTHR43884:SF12">
    <property type="entry name" value="ISOVALERYL-COA DEHYDROGENASE, MITOCHONDRIAL-RELATED"/>
    <property type="match status" value="1"/>
</dbReference>
<name>A0A956M1X8_UNCEI</name>
<proteinExistence type="inferred from homology"/>
<accession>A0A956M1X8</accession>
<keyword evidence="3 6" id="KW-0285">Flavoprotein</keyword>
<feature type="domain" description="Acyl-CoA oxidase/dehydrogenase middle" evidence="8">
    <location>
        <begin position="123"/>
        <end position="217"/>
    </location>
</feature>
<dbReference type="InterPro" id="IPR006091">
    <property type="entry name" value="Acyl-CoA_Oxase/DH_mid-dom"/>
</dbReference>
<dbReference type="InterPro" id="IPR037069">
    <property type="entry name" value="AcylCoA_DH/ox_N_sf"/>
</dbReference>
<reference evidence="10" key="1">
    <citation type="submission" date="2020-04" db="EMBL/GenBank/DDBJ databases">
        <authorList>
            <person name="Zhang T."/>
        </authorList>
    </citation>
    <scope>NUCLEOTIDE SEQUENCE</scope>
    <source>
        <strain evidence="10">HKST-UBA01</strain>
    </source>
</reference>
<dbReference type="Gene3D" id="2.40.110.10">
    <property type="entry name" value="Butyryl-CoA Dehydrogenase, subunit A, domain 2"/>
    <property type="match status" value="1"/>
</dbReference>
<dbReference type="SUPFAM" id="SSF47203">
    <property type="entry name" value="Acyl-CoA dehydrogenase C-terminal domain-like"/>
    <property type="match status" value="1"/>
</dbReference>
<evidence type="ECO:0000256" key="6">
    <source>
        <dbReference type="RuleBase" id="RU362125"/>
    </source>
</evidence>
<dbReference type="Gene3D" id="1.10.540.10">
    <property type="entry name" value="Acyl-CoA dehydrogenase/oxidase, N-terminal domain"/>
    <property type="match status" value="1"/>
</dbReference>
<keyword evidence="4 6" id="KW-0274">FAD</keyword>
<dbReference type="InterPro" id="IPR009100">
    <property type="entry name" value="AcylCoA_DH/oxidase_NM_dom_sf"/>
</dbReference>
<dbReference type="Pfam" id="PF00441">
    <property type="entry name" value="Acyl-CoA_dh_1"/>
    <property type="match status" value="1"/>
</dbReference>
<dbReference type="FunFam" id="1.10.540.10:FF:000002">
    <property type="entry name" value="Acyl-CoA dehydrogenase FadE19"/>
    <property type="match status" value="1"/>
</dbReference>
<dbReference type="Proteomes" id="UP000697710">
    <property type="component" value="Unassembled WGS sequence"/>
</dbReference>
<comment type="cofactor">
    <cofactor evidence="1 6">
        <name>FAD</name>
        <dbReference type="ChEBI" id="CHEBI:57692"/>
    </cofactor>
</comment>
<reference evidence="10" key="2">
    <citation type="journal article" date="2021" name="Microbiome">
        <title>Successional dynamics and alternative stable states in a saline activated sludge microbial community over 9 years.</title>
        <authorList>
            <person name="Wang Y."/>
            <person name="Ye J."/>
            <person name="Ju F."/>
            <person name="Liu L."/>
            <person name="Boyd J.A."/>
            <person name="Deng Y."/>
            <person name="Parks D.H."/>
            <person name="Jiang X."/>
            <person name="Yin X."/>
            <person name="Woodcroft B.J."/>
            <person name="Tyson G.W."/>
            <person name="Hugenholtz P."/>
            <person name="Polz M.F."/>
            <person name="Zhang T."/>
        </authorList>
    </citation>
    <scope>NUCLEOTIDE SEQUENCE</scope>
    <source>
        <strain evidence="10">HKST-UBA01</strain>
    </source>
</reference>
<dbReference type="FunFam" id="2.40.110.10:FF:000001">
    <property type="entry name" value="Acyl-CoA dehydrogenase, mitochondrial"/>
    <property type="match status" value="1"/>
</dbReference>
<dbReference type="InterPro" id="IPR036250">
    <property type="entry name" value="AcylCo_DH-like_C"/>
</dbReference>
<sequence length="380" mass="41943">MDFALTEEQEMIREAAREFAEKDLVPHAPEWDRNREFPRSAVTKLGELGFLGMMVDPQWDGAGLDSISYVLAMEEISRGCASTGVIMSVNNSLVCDPLERFGTDQQREIYLKPLAAGKRLGSYCLTEPQAGSDAGATKTTAVKDGDEWIINGVKIFVTNGAFADTFIVYAVTDPGKKTRGISAFLVEKERDGFSVGTREKTMGIRGSCTSELIFDNVRVPDYALLGELNKGFKVAMITLNGGRIGIASQALGIAQAAYERSLEYAQTRKQFDVPIGTFQAIQWKLADMATKIQAARLLTWEAAHLKDLGQDYSVMAARAKLLASRVAVEVADEAVQLHGGYGYVEEFHVERHYRDAKITELYEGTSEIQRVVISRALMNR</sequence>
<dbReference type="GO" id="GO:0003995">
    <property type="term" value="F:acyl-CoA dehydrogenase activity"/>
    <property type="evidence" value="ECO:0007669"/>
    <property type="project" value="InterPro"/>
</dbReference>
<evidence type="ECO:0000256" key="3">
    <source>
        <dbReference type="ARBA" id="ARBA00022630"/>
    </source>
</evidence>
<dbReference type="InterPro" id="IPR006089">
    <property type="entry name" value="Acyl-CoA_DH_CS"/>
</dbReference>
<dbReference type="Pfam" id="PF02770">
    <property type="entry name" value="Acyl-CoA_dh_M"/>
    <property type="match status" value="1"/>
</dbReference>
<dbReference type="Pfam" id="PF02771">
    <property type="entry name" value="Acyl-CoA_dh_N"/>
    <property type="match status" value="1"/>
</dbReference>
<evidence type="ECO:0000259" key="7">
    <source>
        <dbReference type="Pfam" id="PF00441"/>
    </source>
</evidence>
<protein>
    <submittedName>
        <fullName evidence="10">Acyl-CoA dehydrogenase</fullName>
    </submittedName>
</protein>
<evidence type="ECO:0000313" key="11">
    <source>
        <dbReference type="Proteomes" id="UP000697710"/>
    </source>
</evidence>
<dbReference type="GO" id="GO:0050660">
    <property type="term" value="F:flavin adenine dinucleotide binding"/>
    <property type="evidence" value="ECO:0007669"/>
    <property type="project" value="InterPro"/>
</dbReference>
<dbReference type="Gene3D" id="1.20.140.10">
    <property type="entry name" value="Butyryl-CoA Dehydrogenase, subunit A, domain 3"/>
    <property type="match status" value="1"/>
</dbReference>
<dbReference type="CDD" id="cd01158">
    <property type="entry name" value="SCAD_SBCAD"/>
    <property type="match status" value="1"/>
</dbReference>
<evidence type="ECO:0000256" key="1">
    <source>
        <dbReference type="ARBA" id="ARBA00001974"/>
    </source>
</evidence>
<organism evidence="10 11">
    <name type="scientific">Eiseniibacteriota bacterium</name>
    <dbReference type="NCBI Taxonomy" id="2212470"/>
    <lineage>
        <taxon>Bacteria</taxon>
        <taxon>Candidatus Eiseniibacteriota</taxon>
    </lineage>
</organism>
<evidence type="ECO:0000259" key="8">
    <source>
        <dbReference type="Pfam" id="PF02770"/>
    </source>
</evidence>
<dbReference type="InterPro" id="IPR046373">
    <property type="entry name" value="Acyl-CoA_Oxase/DH_mid-dom_sf"/>
</dbReference>
<dbReference type="PIRSF" id="PIRSF016578">
    <property type="entry name" value="HsaA"/>
    <property type="match status" value="1"/>
</dbReference>
<feature type="domain" description="Acyl-CoA dehydrogenase/oxidase N-terminal" evidence="9">
    <location>
        <begin position="6"/>
        <end position="118"/>
    </location>
</feature>
<dbReference type="InterPro" id="IPR009075">
    <property type="entry name" value="AcylCo_DH/oxidase_C"/>
</dbReference>
<evidence type="ECO:0000313" key="10">
    <source>
        <dbReference type="EMBL" id="MCA9729458.1"/>
    </source>
</evidence>
<comment type="similarity">
    <text evidence="2 6">Belongs to the acyl-CoA dehydrogenase family.</text>
</comment>
<dbReference type="AlphaFoldDB" id="A0A956M1X8"/>
<evidence type="ECO:0000256" key="4">
    <source>
        <dbReference type="ARBA" id="ARBA00022827"/>
    </source>
</evidence>
<gene>
    <name evidence="10" type="ORF">KC729_17355</name>
</gene>
<dbReference type="PROSITE" id="PS00073">
    <property type="entry name" value="ACYL_COA_DH_2"/>
    <property type="match status" value="1"/>
</dbReference>
<dbReference type="EMBL" id="JAGQHR010000702">
    <property type="protein sequence ID" value="MCA9729458.1"/>
    <property type="molecule type" value="Genomic_DNA"/>
</dbReference>
<dbReference type="PANTHER" id="PTHR43884">
    <property type="entry name" value="ACYL-COA DEHYDROGENASE"/>
    <property type="match status" value="1"/>
</dbReference>
<dbReference type="FunFam" id="1.20.140.10:FF:000004">
    <property type="entry name" value="Acyl-CoA dehydrogenase FadE25"/>
    <property type="match status" value="1"/>
</dbReference>
<dbReference type="PROSITE" id="PS00072">
    <property type="entry name" value="ACYL_COA_DH_1"/>
    <property type="match status" value="1"/>
</dbReference>
<evidence type="ECO:0000256" key="2">
    <source>
        <dbReference type="ARBA" id="ARBA00009347"/>
    </source>
</evidence>
<dbReference type="InterPro" id="IPR013786">
    <property type="entry name" value="AcylCoA_DH/ox_N"/>
</dbReference>
<comment type="caution">
    <text evidence="10">The sequence shown here is derived from an EMBL/GenBank/DDBJ whole genome shotgun (WGS) entry which is preliminary data.</text>
</comment>
<keyword evidence="5 6" id="KW-0560">Oxidoreductase</keyword>
<evidence type="ECO:0000259" key="9">
    <source>
        <dbReference type="Pfam" id="PF02771"/>
    </source>
</evidence>
<evidence type="ECO:0000256" key="5">
    <source>
        <dbReference type="ARBA" id="ARBA00023002"/>
    </source>
</evidence>